<feature type="region of interest" description="Disordered" evidence="1">
    <location>
        <begin position="1"/>
        <end position="36"/>
    </location>
</feature>
<proteinExistence type="predicted"/>
<feature type="compositionally biased region" description="Polar residues" evidence="1">
    <location>
        <begin position="121"/>
        <end position="131"/>
    </location>
</feature>
<dbReference type="AlphaFoldDB" id="A0A7J8FYJ4"/>
<evidence type="ECO:0000313" key="2">
    <source>
        <dbReference type="EMBL" id="KAF6452787.1"/>
    </source>
</evidence>
<protein>
    <submittedName>
        <fullName evidence="2">Uncharacterized protein</fullName>
    </submittedName>
</protein>
<reference evidence="2 3" key="1">
    <citation type="journal article" date="2020" name="Nature">
        <title>Six reference-quality genomes reveal evolution of bat adaptations.</title>
        <authorList>
            <person name="Jebb D."/>
            <person name="Huang Z."/>
            <person name="Pippel M."/>
            <person name="Hughes G.M."/>
            <person name="Lavrichenko K."/>
            <person name="Devanna P."/>
            <person name="Winkler S."/>
            <person name="Jermiin L.S."/>
            <person name="Skirmuntt E.C."/>
            <person name="Katzourakis A."/>
            <person name="Burkitt-Gray L."/>
            <person name="Ray D.A."/>
            <person name="Sullivan K.A.M."/>
            <person name="Roscito J.G."/>
            <person name="Kirilenko B.M."/>
            <person name="Davalos L.M."/>
            <person name="Corthals A.P."/>
            <person name="Power M.L."/>
            <person name="Jones G."/>
            <person name="Ransome R.D."/>
            <person name="Dechmann D.K.N."/>
            <person name="Locatelli A.G."/>
            <person name="Puechmaille S.J."/>
            <person name="Fedrigo O."/>
            <person name="Jarvis E.D."/>
            <person name="Hiller M."/>
            <person name="Vernes S.C."/>
            <person name="Myers E.W."/>
            <person name="Teeling E.C."/>
        </authorList>
    </citation>
    <scope>NUCLEOTIDE SEQUENCE [LARGE SCALE GENOMIC DNA]</scope>
    <source>
        <strain evidence="2">MMolMol1</strain>
        <tissue evidence="2">Muscle</tissue>
    </source>
</reference>
<comment type="caution">
    <text evidence="2">The sequence shown here is derived from an EMBL/GenBank/DDBJ whole genome shotgun (WGS) entry which is preliminary data.</text>
</comment>
<dbReference type="EMBL" id="JACASF010000010">
    <property type="protein sequence ID" value="KAF6452787.1"/>
    <property type="molecule type" value="Genomic_DNA"/>
</dbReference>
<feature type="compositionally biased region" description="Polar residues" evidence="1">
    <location>
        <begin position="18"/>
        <end position="36"/>
    </location>
</feature>
<name>A0A7J8FYJ4_MOLMO</name>
<keyword evidence="3" id="KW-1185">Reference proteome</keyword>
<accession>A0A7J8FYJ4</accession>
<dbReference type="Proteomes" id="UP000550707">
    <property type="component" value="Unassembled WGS sequence"/>
</dbReference>
<sequence length="138" mass="15524">MCLSIKDPPPQPGVPQAWWQQGNLPSGSFPPNQGQNEGQVMACWKWTPEFRGQLSPFPLRCADREKVVLATRRSWMCRGVGEQGRREVERRHTCKPPTNALKEAAEKEMVTSAMGAVRGASQGTRPESWAQSARKRFF</sequence>
<gene>
    <name evidence="2" type="ORF">HJG59_008143</name>
</gene>
<feature type="region of interest" description="Disordered" evidence="1">
    <location>
        <begin position="115"/>
        <end position="138"/>
    </location>
</feature>
<evidence type="ECO:0000313" key="3">
    <source>
        <dbReference type="Proteomes" id="UP000550707"/>
    </source>
</evidence>
<evidence type="ECO:0000256" key="1">
    <source>
        <dbReference type="SAM" id="MobiDB-lite"/>
    </source>
</evidence>
<dbReference type="InParanoid" id="A0A7J8FYJ4"/>
<organism evidence="2 3">
    <name type="scientific">Molossus molossus</name>
    <name type="common">Pallas' mastiff bat</name>
    <name type="synonym">Vespertilio molossus</name>
    <dbReference type="NCBI Taxonomy" id="27622"/>
    <lineage>
        <taxon>Eukaryota</taxon>
        <taxon>Metazoa</taxon>
        <taxon>Chordata</taxon>
        <taxon>Craniata</taxon>
        <taxon>Vertebrata</taxon>
        <taxon>Euteleostomi</taxon>
        <taxon>Mammalia</taxon>
        <taxon>Eutheria</taxon>
        <taxon>Laurasiatheria</taxon>
        <taxon>Chiroptera</taxon>
        <taxon>Yangochiroptera</taxon>
        <taxon>Molossidae</taxon>
        <taxon>Molossus</taxon>
    </lineage>
</organism>